<evidence type="ECO:0000313" key="3">
    <source>
        <dbReference type="Proteomes" id="UP000177982"/>
    </source>
</evidence>
<dbReference type="Proteomes" id="UP000177982">
    <property type="component" value="Unassembled WGS sequence"/>
</dbReference>
<comment type="caution">
    <text evidence="2">The sequence shown here is derived from an EMBL/GenBank/DDBJ whole genome shotgun (WGS) entry which is preliminary data.</text>
</comment>
<evidence type="ECO:0000313" key="2">
    <source>
        <dbReference type="EMBL" id="OHA07858.1"/>
    </source>
</evidence>
<proteinExistence type="predicted"/>
<feature type="region of interest" description="Disordered" evidence="1">
    <location>
        <begin position="283"/>
        <end position="302"/>
    </location>
</feature>
<dbReference type="EMBL" id="MHQO01000002">
    <property type="protein sequence ID" value="OHA07858.1"/>
    <property type="molecule type" value="Genomic_DNA"/>
</dbReference>
<dbReference type="AlphaFoldDB" id="A0A1G2L878"/>
<sequence>MLRYLFYFGLTVLTASLGLALFSSFRESSVMPPLSHSIEVGFASESPLGRAGGLLIPASCPSYEHKGGECSAPPPEPPATARITADGVDGPITIANNGTAIISWTSAYTSSCTVTKKGGACELTDNATCSGTGHSGAIGNSGPLADIAPPAPPPDYTYQVSCLSNNGTPNPSDTVIVNVAAETACSNGFDDDDDDFIDLEDMGCTNGFDSDEANRYACQAGLCVSVEGVGLNTGSCTYSGTYSGPGVLRLQDERYCSLAECNDGLDNDGDGHVDFPDDIGCASPTDNREETIPGEFEEVPPT</sequence>
<protein>
    <submittedName>
        <fullName evidence="2">Uncharacterized protein</fullName>
    </submittedName>
</protein>
<name>A0A1G2L878_9BACT</name>
<evidence type="ECO:0000256" key="1">
    <source>
        <dbReference type="SAM" id="MobiDB-lite"/>
    </source>
</evidence>
<organism evidence="2 3">
    <name type="scientific">Candidatus Sungbacteria bacterium RIFCSPLOWO2_01_FULL_47_10</name>
    <dbReference type="NCBI Taxonomy" id="1802276"/>
    <lineage>
        <taxon>Bacteria</taxon>
        <taxon>Candidatus Sungiibacteriota</taxon>
    </lineage>
</organism>
<gene>
    <name evidence="2" type="ORF">A2934_00175</name>
</gene>
<accession>A0A1G2L878</accession>
<reference evidence="2 3" key="1">
    <citation type="journal article" date="2016" name="Nat. Commun.">
        <title>Thousands of microbial genomes shed light on interconnected biogeochemical processes in an aquifer system.</title>
        <authorList>
            <person name="Anantharaman K."/>
            <person name="Brown C.T."/>
            <person name="Hug L.A."/>
            <person name="Sharon I."/>
            <person name="Castelle C.J."/>
            <person name="Probst A.J."/>
            <person name="Thomas B.C."/>
            <person name="Singh A."/>
            <person name="Wilkins M.J."/>
            <person name="Karaoz U."/>
            <person name="Brodie E.L."/>
            <person name="Williams K.H."/>
            <person name="Hubbard S.S."/>
            <person name="Banfield J.F."/>
        </authorList>
    </citation>
    <scope>NUCLEOTIDE SEQUENCE [LARGE SCALE GENOMIC DNA]</scope>
</reference>